<dbReference type="Gene3D" id="2.170.130.10">
    <property type="entry name" value="TonB-dependent receptor, plug domain"/>
    <property type="match status" value="1"/>
</dbReference>
<dbReference type="CDD" id="cd01347">
    <property type="entry name" value="ligand_gated_channel"/>
    <property type="match status" value="1"/>
</dbReference>
<dbReference type="RefSeq" id="WP_089215126.1">
    <property type="nucleotide sequence ID" value="NZ_FZPA01000003.1"/>
</dbReference>
<dbReference type="Gene3D" id="2.40.170.20">
    <property type="entry name" value="TonB-dependent receptor, beta-barrel domain"/>
    <property type="match status" value="1"/>
</dbReference>
<evidence type="ECO:0000256" key="1">
    <source>
        <dbReference type="ARBA" id="ARBA00004571"/>
    </source>
</evidence>
<evidence type="ECO:0000256" key="3">
    <source>
        <dbReference type="ARBA" id="ARBA00022452"/>
    </source>
</evidence>
<comment type="similarity">
    <text evidence="8 9">Belongs to the TonB-dependent receptor family.</text>
</comment>
<keyword evidence="6 8" id="KW-0472">Membrane</keyword>
<dbReference type="GO" id="GO:0015344">
    <property type="term" value="F:siderophore uptake transmembrane transporter activity"/>
    <property type="evidence" value="ECO:0007669"/>
    <property type="project" value="TreeGrafter"/>
</dbReference>
<evidence type="ECO:0000259" key="11">
    <source>
        <dbReference type="Pfam" id="PF00593"/>
    </source>
</evidence>
<evidence type="ECO:0000256" key="4">
    <source>
        <dbReference type="ARBA" id="ARBA00022692"/>
    </source>
</evidence>
<name>A0A239G4Z7_9SPHN</name>
<dbReference type="Proteomes" id="UP000198339">
    <property type="component" value="Unassembled WGS sequence"/>
</dbReference>
<dbReference type="Pfam" id="PF07715">
    <property type="entry name" value="Plug"/>
    <property type="match status" value="1"/>
</dbReference>
<keyword evidence="5 9" id="KW-0798">TonB box</keyword>
<protein>
    <submittedName>
        <fullName evidence="13">Iron complex outermembrane recepter protein</fullName>
    </submittedName>
</protein>
<dbReference type="InterPro" id="IPR036942">
    <property type="entry name" value="Beta-barrel_TonB_sf"/>
</dbReference>
<accession>A0A239G4Z7</accession>
<dbReference type="PROSITE" id="PS52016">
    <property type="entry name" value="TONB_DEPENDENT_REC_3"/>
    <property type="match status" value="1"/>
</dbReference>
<feature type="signal peptide" evidence="10">
    <location>
        <begin position="1"/>
        <end position="24"/>
    </location>
</feature>
<evidence type="ECO:0000259" key="12">
    <source>
        <dbReference type="Pfam" id="PF07715"/>
    </source>
</evidence>
<dbReference type="InterPro" id="IPR000531">
    <property type="entry name" value="Beta-barrel_TonB"/>
</dbReference>
<dbReference type="InterPro" id="IPR039426">
    <property type="entry name" value="TonB-dep_rcpt-like"/>
</dbReference>
<evidence type="ECO:0000256" key="8">
    <source>
        <dbReference type="PROSITE-ProRule" id="PRU01360"/>
    </source>
</evidence>
<evidence type="ECO:0000256" key="2">
    <source>
        <dbReference type="ARBA" id="ARBA00022448"/>
    </source>
</evidence>
<evidence type="ECO:0000313" key="13">
    <source>
        <dbReference type="EMBL" id="SNS64237.1"/>
    </source>
</evidence>
<evidence type="ECO:0000256" key="5">
    <source>
        <dbReference type="ARBA" id="ARBA00023077"/>
    </source>
</evidence>
<keyword evidence="2 8" id="KW-0813">Transport</keyword>
<dbReference type="InterPro" id="IPR037066">
    <property type="entry name" value="Plug_dom_sf"/>
</dbReference>
<keyword evidence="7 8" id="KW-0998">Cell outer membrane</keyword>
<dbReference type="SUPFAM" id="SSF56935">
    <property type="entry name" value="Porins"/>
    <property type="match status" value="1"/>
</dbReference>
<reference evidence="13 14" key="1">
    <citation type="submission" date="2017-06" db="EMBL/GenBank/DDBJ databases">
        <authorList>
            <person name="Kim H.J."/>
            <person name="Triplett B.A."/>
        </authorList>
    </citation>
    <scope>NUCLEOTIDE SEQUENCE [LARGE SCALE GENOMIC DNA]</scope>
    <source>
        <strain evidence="13 14">DS15</strain>
    </source>
</reference>
<evidence type="ECO:0000313" key="14">
    <source>
        <dbReference type="Proteomes" id="UP000198339"/>
    </source>
</evidence>
<dbReference type="EMBL" id="FZPA01000003">
    <property type="protein sequence ID" value="SNS64237.1"/>
    <property type="molecule type" value="Genomic_DNA"/>
</dbReference>
<dbReference type="GO" id="GO:0044718">
    <property type="term" value="P:siderophore transmembrane transport"/>
    <property type="evidence" value="ECO:0007669"/>
    <property type="project" value="TreeGrafter"/>
</dbReference>
<sequence length="711" mass="76563">MRMILLRAGCAMIAMTGAATLSHAQDTAAADGTTDQADAYHDEPSRDIVVTGVLPTARQDMLSGVAVLEGADLTQKLRPSIGETLARTPGVSATSFGPSASRPVLRGLQGERVRVLTDGIGSIDVSNTSADHATVVNPLLADRIEVLRGPQSLLYGSAAIGGVVNVLDKRIPTEVPGEPVHVGAIATYGSAAKERSVAGAVDVPLTGHLVVHADGSYMKSDDMRIGGYALTPELRAQALESAALPVDPDEEEPVDFAANAAVRGKLPNSAAETWTAGAGIAYIGEGGSLGIAYSHYDSLYGVPIRFATEPGQEQEAPRLSLSQDRIDARAEVNANGSLIDKIKLRFGYADYQHSELEENGEVGTTFYNKGMEGRLEFTQARRGLWSGATGAQFYTRDFNVVGEEAFLPKNSTGQWGLFTLQQLDFDRLKLEAGARFEHTSLSAKPLPGQPQFFAGDRSFDSFSGSLGASYRFADDWRFGVNVSRTERAPAAEELFANGPHAGTEAFEIGNPDFDLETAWSVEAVLRGQGTGYTFEASAYHSWFSNFIYDDRTGEIEDGLPVYQFSQADARYYGFEVQGSLTLAKLGDAEIVADGLADYTHARIVDVGPAPRIPPLRLLGGLGVNSPKIDVRGEVEWVDDQDRISTFETPTKGYTMVNAEINFRPWGTDRPLSFALSANNIFDVDARRHASFLKDYAPLAGRDIRLTARVNF</sequence>
<dbReference type="OrthoDB" id="9795928at2"/>
<keyword evidence="4 8" id="KW-0812">Transmembrane</keyword>
<keyword evidence="10" id="KW-0732">Signal</keyword>
<evidence type="ECO:0000256" key="7">
    <source>
        <dbReference type="ARBA" id="ARBA00023237"/>
    </source>
</evidence>
<gene>
    <name evidence="13" type="ORF">SAMN06295955_10326</name>
</gene>
<comment type="subcellular location">
    <subcellularLocation>
        <location evidence="1 8">Cell outer membrane</location>
        <topology evidence="1 8">Multi-pass membrane protein</topology>
    </subcellularLocation>
</comment>
<evidence type="ECO:0000256" key="9">
    <source>
        <dbReference type="RuleBase" id="RU003357"/>
    </source>
</evidence>
<evidence type="ECO:0000256" key="10">
    <source>
        <dbReference type="SAM" id="SignalP"/>
    </source>
</evidence>
<dbReference type="PANTHER" id="PTHR30069:SF40">
    <property type="entry name" value="TONB-DEPENDENT RECEPTOR NMB0964-RELATED"/>
    <property type="match status" value="1"/>
</dbReference>
<organism evidence="13 14">
    <name type="scientific">Sphingopyxis indica</name>
    <dbReference type="NCBI Taxonomy" id="436663"/>
    <lineage>
        <taxon>Bacteria</taxon>
        <taxon>Pseudomonadati</taxon>
        <taxon>Pseudomonadota</taxon>
        <taxon>Alphaproteobacteria</taxon>
        <taxon>Sphingomonadales</taxon>
        <taxon>Sphingomonadaceae</taxon>
        <taxon>Sphingopyxis</taxon>
    </lineage>
</organism>
<feature type="domain" description="TonB-dependent receptor-like beta-barrel" evidence="11">
    <location>
        <begin position="283"/>
        <end position="680"/>
    </location>
</feature>
<proteinExistence type="inferred from homology"/>
<dbReference type="Pfam" id="PF00593">
    <property type="entry name" value="TonB_dep_Rec_b-barrel"/>
    <property type="match status" value="1"/>
</dbReference>
<dbReference type="AlphaFoldDB" id="A0A239G4Z7"/>
<dbReference type="GO" id="GO:0009279">
    <property type="term" value="C:cell outer membrane"/>
    <property type="evidence" value="ECO:0007669"/>
    <property type="project" value="UniProtKB-SubCell"/>
</dbReference>
<feature type="domain" description="TonB-dependent receptor plug" evidence="12">
    <location>
        <begin position="59"/>
        <end position="163"/>
    </location>
</feature>
<feature type="chain" id="PRO_5012489543" evidence="10">
    <location>
        <begin position="25"/>
        <end position="711"/>
    </location>
</feature>
<keyword evidence="14" id="KW-1185">Reference proteome</keyword>
<dbReference type="PANTHER" id="PTHR30069">
    <property type="entry name" value="TONB-DEPENDENT OUTER MEMBRANE RECEPTOR"/>
    <property type="match status" value="1"/>
</dbReference>
<dbReference type="InterPro" id="IPR012910">
    <property type="entry name" value="Plug_dom"/>
</dbReference>
<keyword evidence="3 8" id="KW-1134">Transmembrane beta strand</keyword>
<evidence type="ECO:0000256" key="6">
    <source>
        <dbReference type="ARBA" id="ARBA00023136"/>
    </source>
</evidence>